<dbReference type="EMBL" id="JBJKFK010000950">
    <property type="protein sequence ID" value="KAL3314605.1"/>
    <property type="molecule type" value="Genomic_DNA"/>
</dbReference>
<feature type="region of interest" description="Disordered" evidence="1">
    <location>
        <begin position="44"/>
        <end position="68"/>
    </location>
</feature>
<dbReference type="Proteomes" id="UP001626550">
    <property type="component" value="Unassembled WGS sequence"/>
</dbReference>
<proteinExistence type="predicted"/>
<keyword evidence="3" id="KW-1185">Reference proteome</keyword>
<accession>A0ABD2Q502</accession>
<gene>
    <name evidence="2" type="ORF">Ciccas_006772</name>
</gene>
<organism evidence="2 3">
    <name type="scientific">Cichlidogyrus casuarinus</name>
    <dbReference type="NCBI Taxonomy" id="1844966"/>
    <lineage>
        <taxon>Eukaryota</taxon>
        <taxon>Metazoa</taxon>
        <taxon>Spiralia</taxon>
        <taxon>Lophotrochozoa</taxon>
        <taxon>Platyhelminthes</taxon>
        <taxon>Monogenea</taxon>
        <taxon>Monopisthocotylea</taxon>
        <taxon>Dactylogyridea</taxon>
        <taxon>Ancyrocephalidae</taxon>
        <taxon>Cichlidogyrus</taxon>
    </lineage>
</organism>
<dbReference type="AlphaFoldDB" id="A0ABD2Q502"/>
<name>A0ABD2Q502_9PLAT</name>
<sequence length="68" mass="7886">MAVLSKLRDLGLLLKGNKVDHDILQGKLIPEYLKFNVKDEQISDRENTPKKKRRYISLTTNTPQNTTF</sequence>
<evidence type="ECO:0000256" key="1">
    <source>
        <dbReference type="SAM" id="MobiDB-lite"/>
    </source>
</evidence>
<evidence type="ECO:0000313" key="3">
    <source>
        <dbReference type="Proteomes" id="UP001626550"/>
    </source>
</evidence>
<feature type="compositionally biased region" description="Polar residues" evidence="1">
    <location>
        <begin position="57"/>
        <end position="68"/>
    </location>
</feature>
<reference evidence="2 3" key="1">
    <citation type="submission" date="2024-11" db="EMBL/GenBank/DDBJ databases">
        <title>Adaptive evolution of stress response genes in parasites aligns with host niche diversity.</title>
        <authorList>
            <person name="Hahn C."/>
            <person name="Resl P."/>
        </authorList>
    </citation>
    <scope>NUCLEOTIDE SEQUENCE [LARGE SCALE GENOMIC DNA]</scope>
    <source>
        <strain evidence="2">EGGRZ-B1_66</strain>
        <tissue evidence="2">Body</tissue>
    </source>
</reference>
<comment type="caution">
    <text evidence="2">The sequence shown here is derived from an EMBL/GenBank/DDBJ whole genome shotgun (WGS) entry which is preliminary data.</text>
</comment>
<protein>
    <submittedName>
        <fullName evidence="2">Uncharacterized protein</fullName>
    </submittedName>
</protein>
<evidence type="ECO:0000313" key="2">
    <source>
        <dbReference type="EMBL" id="KAL3314605.1"/>
    </source>
</evidence>